<dbReference type="PANTHER" id="PTHR45947">
    <property type="entry name" value="SULFOQUINOVOSYL TRANSFERASE SQD2"/>
    <property type="match status" value="1"/>
</dbReference>
<dbReference type="SUPFAM" id="SSF53756">
    <property type="entry name" value="UDP-Glycosyltransferase/glycogen phosphorylase"/>
    <property type="match status" value="1"/>
</dbReference>
<dbReference type="GO" id="GO:0102335">
    <property type="term" value="F:N,N'-diacetylbacillosaminyl-diphospho-undecaprenol alpha-1,3-N-acetylgalactosaminyltransferase activity"/>
    <property type="evidence" value="ECO:0007669"/>
    <property type="project" value="UniProtKB-EC"/>
</dbReference>
<dbReference type="InterPro" id="IPR028098">
    <property type="entry name" value="Glyco_trans_4-like_N"/>
</dbReference>
<keyword evidence="2" id="KW-0328">Glycosyltransferase</keyword>
<dbReference type="Gene3D" id="3.40.50.2000">
    <property type="entry name" value="Glycogen Phosphorylase B"/>
    <property type="match status" value="2"/>
</dbReference>
<dbReference type="KEGG" id="peh:Spb1_14190"/>
<keyword evidence="3" id="KW-1185">Reference proteome</keyword>
<gene>
    <name evidence="2" type="primary">pglA</name>
    <name evidence="2" type="ORF">Spb1_14190</name>
</gene>
<dbReference type="PANTHER" id="PTHR45947:SF3">
    <property type="entry name" value="SULFOQUINOVOSYL TRANSFERASE SQD2"/>
    <property type="match status" value="1"/>
</dbReference>
<dbReference type="EC" id="2.4.1.290" evidence="2"/>
<evidence type="ECO:0000313" key="3">
    <source>
        <dbReference type="Proteomes" id="UP000315349"/>
    </source>
</evidence>
<dbReference type="Pfam" id="PF13692">
    <property type="entry name" value="Glyco_trans_1_4"/>
    <property type="match status" value="1"/>
</dbReference>
<dbReference type="InterPro" id="IPR050194">
    <property type="entry name" value="Glycosyltransferase_grp1"/>
</dbReference>
<dbReference type="Pfam" id="PF13579">
    <property type="entry name" value="Glyco_trans_4_4"/>
    <property type="match status" value="1"/>
</dbReference>
<name>A0A518GLH8_9PLAN</name>
<accession>A0A518GLH8</accession>
<reference evidence="2 3" key="1">
    <citation type="submission" date="2019-02" db="EMBL/GenBank/DDBJ databases">
        <title>Deep-cultivation of Planctomycetes and their phenomic and genomic characterization uncovers novel biology.</title>
        <authorList>
            <person name="Wiegand S."/>
            <person name="Jogler M."/>
            <person name="Boedeker C."/>
            <person name="Pinto D."/>
            <person name="Vollmers J."/>
            <person name="Rivas-Marin E."/>
            <person name="Kohn T."/>
            <person name="Peeters S.H."/>
            <person name="Heuer A."/>
            <person name="Rast P."/>
            <person name="Oberbeckmann S."/>
            <person name="Bunk B."/>
            <person name="Jeske O."/>
            <person name="Meyerdierks A."/>
            <person name="Storesund J.E."/>
            <person name="Kallscheuer N."/>
            <person name="Luecker S."/>
            <person name="Lage O.M."/>
            <person name="Pohl T."/>
            <person name="Merkel B.J."/>
            <person name="Hornburger P."/>
            <person name="Mueller R.-W."/>
            <person name="Bruemmer F."/>
            <person name="Labrenz M."/>
            <person name="Spormann A.M."/>
            <person name="Op den Camp H."/>
            <person name="Overmann J."/>
            <person name="Amann R."/>
            <person name="Jetten M.S.M."/>
            <person name="Mascher T."/>
            <person name="Medema M.H."/>
            <person name="Devos D.P."/>
            <person name="Kaster A.-K."/>
            <person name="Ovreas L."/>
            <person name="Rohde M."/>
            <person name="Galperin M.Y."/>
            <person name="Jogler C."/>
        </authorList>
    </citation>
    <scope>NUCLEOTIDE SEQUENCE [LARGE SCALE GENOMIC DNA]</scope>
    <source>
        <strain evidence="2 3">Spb1</strain>
    </source>
</reference>
<protein>
    <submittedName>
        <fullName evidence="2">N, N'-diacetylbacillosaminyl-diphospho-undecaprenol alpha-1,3-N-acetylgalactosaminyltransferase</fullName>
        <ecNumber evidence="2">2.4.1.290</ecNumber>
    </submittedName>
</protein>
<dbReference type="EMBL" id="CP036299">
    <property type="protein sequence ID" value="QDV29512.1"/>
    <property type="molecule type" value="Genomic_DNA"/>
</dbReference>
<organism evidence="2 3">
    <name type="scientific">Planctopirus ephydatiae</name>
    <dbReference type="NCBI Taxonomy" id="2528019"/>
    <lineage>
        <taxon>Bacteria</taxon>
        <taxon>Pseudomonadati</taxon>
        <taxon>Planctomycetota</taxon>
        <taxon>Planctomycetia</taxon>
        <taxon>Planctomycetales</taxon>
        <taxon>Planctomycetaceae</taxon>
        <taxon>Planctopirus</taxon>
    </lineage>
</organism>
<feature type="domain" description="Glycosyltransferase subfamily 4-like N-terminal" evidence="1">
    <location>
        <begin position="23"/>
        <end position="175"/>
    </location>
</feature>
<dbReference type="CDD" id="cd03808">
    <property type="entry name" value="GT4_CapM-like"/>
    <property type="match status" value="1"/>
</dbReference>
<dbReference type="RefSeq" id="WP_145297459.1">
    <property type="nucleotide sequence ID" value="NZ_CP036299.1"/>
</dbReference>
<dbReference type="OrthoDB" id="9804196at2"/>
<dbReference type="Proteomes" id="UP000315349">
    <property type="component" value="Chromosome"/>
</dbReference>
<proteinExistence type="predicted"/>
<evidence type="ECO:0000313" key="2">
    <source>
        <dbReference type="EMBL" id="QDV29512.1"/>
    </source>
</evidence>
<sequence>MKHGRDLHCDIAIIVTTPQSVKTCFRGCIRSFANRGWSVSVVAPEDEAARELVEHEGGSFHALDFDREISPWRDLISLFKLRSVLRELAPEMVLCATPKAGFLGSVAAFMCRVPARVYAQFGLRMETCRGPKRWLTWACERLAISASTVCWCVGESLKNAVIRYGLATANQLVVLGDGTSSGVEFERFAFPDTEKVKQVTPEPQSERSLPWIGFVGRLTKDKGVEDLYAAFCRINEREQKCRLLLVGGFEDGDPVSPFVRQAIENDSRVVVTDFVTDTSLYYPHFQILVLPSFREGFPNVPLEAACAGIPTVGYAATGTVDAILDGETGTVVPLGNVPALAQAIGAYIDDPFLREKHGQAARARAKRDYDPERIWTELYRLFCRLLIEKGISLKPGPTQSDSGQIAA</sequence>
<keyword evidence="2" id="KW-0808">Transferase</keyword>
<dbReference type="AlphaFoldDB" id="A0A518GLH8"/>
<evidence type="ECO:0000259" key="1">
    <source>
        <dbReference type="Pfam" id="PF13579"/>
    </source>
</evidence>